<reference evidence="1" key="2">
    <citation type="submission" date="2015-06" db="UniProtKB">
        <authorList>
            <consortium name="EnsemblMetazoa"/>
        </authorList>
    </citation>
    <scope>IDENTIFICATION</scope>
</reference>
<evidence type="ECO:0000313" key="2">
    <source>
        <dbReference type="Proteomes" id="UP000015104"/>
    </source>
</evidence>
<organism evidence="1 2">
    <name type="scientific">Tetranychus urticae</name>
    <name type="common">Two-spotted spider mite</name>
    <dbReference type="NCBI Taxonomy" id="32264"/>
    <lineage>
        <taxon>Eukaryota</taxon>
        <taxon>Metazoa</taxon>
        <taxon>Ecdysozoa</taxon>
        <taxon>Arthropoda</taxon>
        <taxon>Chelicerata</taxon>
        <taxon>Arachnida</taxon>
        <taxon>Acari</taxon>
        <taxon>Acariformes</taxon>
        <taxon>Trombidiformes</taxon>
        <taxon>Prostigmata</taxon>
        <taxon>Eleutherengona</taxon>
        <taxon>Raphignathae</taxon>
        <taxon>Tetranychoidea</taxon>
        <taxon>Tetranychidae</taxon>
        <taxon>Tetranychus</taxon>
    </lineage>
</organism>
<dbReference type="HOGENOM" id="CLU_2834419_0_0_1"/>
<dbReference type="Proteomes" id="UP000015104">
    <property type="component" value="Unassembled WGS sequence"/>
</dbReference>
<dbReference type="EMBL" id="CAEY01001108">
    <property type="status" value="NOT_ANNOTATED_CDS"/>
    <property type="molecule type" value="Genomic_DNA"/>
</dbReference>
<reference evidence="2" key="1">
    <citation type="submission" date="2011-08" db="EMBL/GenBank/DDBJ databases">
        <authorList>
            <person name="Rombauts S."/>
        </authorList>
    </citation>
    <scope>NUCLEOTIDE SEQUENCE</scope>
    <source>
        <strain evidence="2">London</strain>
    </source>
</reference>
<dbReference type="AlphaFoldDB" id="T1JYL8"/>
<keyword evidence="2" id="KW-1185">Reference proteome</keyword>
<proteinExistence type="predicted"/>
<name>T1JYL8_TETUR</name>
<accession>T1JYL8</accession>
<protein>
    <submittedName>
        <fullName evidence="1">Uncharacterized protein</fullName>
    </submittedName>
</protein>
<evidence type="ECO:0000313" key="1">
    <source>
        <dbReference type="EnsemblMetazoa" id="tetur03g00820.1"/>
    </source>
</evidence>
<dbReference type="EnsemblMetazoa" id="tetur03g00820.1">
    <property type="protein sequence ID" value="tetur03g00820.1"/>
    <property type="gene ID" value="tetur03g00820"/>
</dbReference>
<sequence>MPGNLWHEYRRLPFHILRAVGLGKKTIETLVKEEINQFLITLDNCGESVAAIAFSSANAEIGRGFN</sequence>